<accession>A0A0C3NBM4</accession>
<keyword evidence="2" id="KW-1185">Reference proteome</keyword>
<reference evidence="2" key="2">
    <citation type="submission" date="2015-01" db="EMBL/GenBank/DDBJ databases">
        <title>Evolutionary Origins and Diversification of the Mycorrhizal Mutualists.</title>
        <authorList>
            <consortium name="DOE Joint Genome Institute"/>
            <consortium name="Mycorrhizal Genomics Consortium"/>
            <person name="Kohler A."/>
            <person name="Kuo A."/>
            <person name="Nagy L.G."/>
            <person name="Floudas D."/>
            <person name="Copeland A."/>
            <person name="Barry K.W."/>
            <person name="Cichocki N."/>
            <person name="Veneault-Fourrey C."/>
            <person name="LaButti K."/>
            <person name="Lindquist E.A."/>
            <person name="Lipzen A."/>
            <person name="Lundell T."/>
            <person name="Morin E."/>
            <person name="Murat C."/>
            <person name="Riley R."/>
            <person name="Ohm R."/>
            <person name="Sun H."/>
            <person name="Tunlid A."/>
            <person name="Henrissat B."/>
            <person name="Grigoriev I.V."/>
            <person name="Hibbett D.S."/>
            <person name="Martin F."/>
        </authorList>
    </citation>
    <scope>NUCLEOTIDE SEQUENCE [LARGE SCALE GENOMIC DNA]</scope>
    <source>
        <strain evidence="2">Marx 270</strain>
    </source>
</reference>
<dbReference type="STRING" id="870435.A0A0C3NBM4"/>
<proteinExistence type="predicted"/>
<dbReference type="InParanoid" id="A0A0C3NBM4"/>
<dbReference type="HOGENOM" id="CLU_106371_0_0_1"/>
<gene>
    <name evidence="1" type="ORF">M404DRAFT_75778</name>
</gene>
<evidence type="ECO:0000313" key="1">
    <source>
        <dbReference type="EMBL" id="KIN98524.1"/>
    </source>
</evidence>
<sequence>SHNEVRLSRSMLLNLLDDLQSRTLLEFRTQIRLFIHGGAVMILHSSLSTSSTRRTTRDIDYIRRAFGHEWRKRGVHDAEERLQACINATARKFEVGTDWMNADPDVALPFARDPRGHIYDPIYHDSKQQNNIDMNTVYAAPGLRLVSVTMFWGVALKLVRYKKEDPKDIVAMLKHGTKLNGVQWTPTLMEEWIKTLCWPMGYSQYHPQQSEELRTRIRDAVRLVQ</sequence>
<dbReference type="OrthoDB" id="3141838at2759"/>
<dbReference type="Proteomes" id="UP000054217">
    <property type="component" value="Unassembled WGS sequence"/>
</dbReference>
<name>A0A0C3NBM4_PISTI</name>
<evidence type="ECO:0000313" key="2">
    <source>
        <dbReference type="Proteomes" id="UP000054217"/>
    </source>
</evidence>
<reference evidence="1 2" key="1">
    <citation type="submission" date="2014-04" db="EMBL/GenBank/DDBJ databases">
        <authorList>
            <consortium name="DOE Joint Genome Institute"/>
            <person name="Kuo A."/>
            <person name="Kohler A."/>
            <person name="Costa M.D."/>
            <person name="Nagy L.G."/>
            <person name="Floudas D."/>
            <person name="Copeland A."/>
            <person name="Barry K.W."/>
            <person name="Cichocki N."/>
            <person name="Veneault-Fourrey C."/>
            <person name="LaButti K."/>
            <person name="Lindquist E.A."/>
            <person name="Lipzen A."/>
            <person name="Lundell T."/>
            <person name="Morin E."/>
            <person name="Murat C."/>
            <person name="Sun H."/>
            <person name="Tunlid A."/>
            <person name="Henrissat B."/>
            <person name="Grigoriev I.V."/>
            <person name="Hibbett D.S."/>
            <person name="Martin F."/>
            <person name="Nordberg H.P."/>
            <person name="Cantor M.N."/>
            <person name="Hua S.X."/>
        </authorList>
    </citation>
    <scope>NUCLEOTIDE SEQUENCE [LARGE SCALE GENOMIC DNA]</scope>
    <source>
        <strain evidence="1 2">Marx 270</strain>
    </source>
</reference>
<feature type="non-terminal residue" evidence="1">
    <location>
        <position position="1"/>
    </location>
</feature>
<feature type="non-terminal residue" evidence="1">
    <location>
        <position position="225"/>
    </location>
</feature>
<dbReference type="EMBL" id="KN832014">
    <property type="protein sequence ID" value="KIN98524.1"/>
    <property type="molecule type" value="Genomic_DNA"/>
</dbReference>
<protein>
    <submittedName>
        <fullName evidence="1">Uncharacterized protein</fullName>
    </submittedName>
</protein>
<dbReference type="AlphaFoldDB" id="A0A0C3NBM4"/>
<organism evidence="1 2">
    <name type="scientific">Pisolithus tinctorius Marx 270</name>
    <dbReference type="NCBI Taxonomy" id="870435"/>
    <lineage>
        <taxon>Eukaryota</taxon>
        <taxon>Fungi</taxon>
        <taxon>Dikarya</taxon>
        <taxon>Basidiomycota</taxon>
        <taxon>Agaricomycotina</taxon>
        <taxon>Agaricomycetes</taxon>
        <taxon>Agaricomycetidae</taxon>
        <taxon>Boletales</taxon>
        <taxon>Sclerodermatineae</taxon>
        <taxon>Pisolithaceae</taxon>
        <taxon>Pisolithus</taxon>
    </lineage>
</organism>